<organism evidence="1">
    <name type="scientific">marine sediment metagenome</name>
    <dbReference type="NCBI Taxonomy" id="412755"/>
    <lineage>
        <taxon>unclassified sequences</taxon>
        <taxon>metagenomes</taxon>
        <taxon>ecological metagenomes</taxon>
    </lineage>
</organism>
<comment type="caution">
    <text evidence="1">The sequence shown here is derived from an EMBL/GenBank/DDBJ whole genome shotgun (WGS) entry which is preliminary data.</text>
</comment>
<accession>X0X587</accession>
<feature type="non-terminal residue" evidence="1">
    <location>
        <position position="1"/>
    </location>
</feature>
<name>X0X587_9ZZZZ</name>
<feature type="non-terminal residue" evidence="1">
    <location>
        <position position="241"/>
    </location>
</feature>
<reference evidence="1" key="1">
    <citation type="journal article" date="2014" name="Front. Microbiol.">
        <title>High frequency of phylogenetically diverse reductive dehalogenase-homologous genes in deep subseafloor sedimentary metagenomes.</title>
        <authorList>
            <person name="Kawai M."/>
            <person name="Futagami T."/>
            <person name="Toyoda A."/>
            <person name="Takaki Y."/>
            <person name="Nishi S."/>
            <person name="Hori S."/>
            <person name="Arai W."/>
            <person name="Tsubouchi T."/>
            <person name="Morono Y."/>
            <person name="Uchiyama I."/>
            <person name="Ito T."/>
            <person name="Fujiyama A."/>
            <person name="Inagaki F."/>
            <person name="Takami H."/>
        </authorList>
    </citation>
    <scope>NUCLEOTIDE SEQUENCE</scope>
    <source>
        <strain evidence="1">Expedition CK06-06</strain>
    </source>
</reference>
<dbReference type="EMBL" id="BARS01049335">
    <property type="protein sequence ID" value="GAG31828.1"/>
    <property type="molecule type" value="Genomic_DNA"/>
</dbReference>
<proteinExistence type="predicted"/>
<sequence>FLKPISGSATKSFVYNVEKMEWQLEAGYKAGKLFDGYSFPVENITEAFEVIDKHSDYPFFMIQGDFLPGISLKNIYRRKREDRGDDIEPTLTDRSLNLVCFDVDGYECSEFGTNAIELFIQELPAPFGEADYIYQYSASYGLFDDGKLKCHLFFWLESAVLSTDIRAWIIEYNKEKNWKNVLDPAVFVATQPVYTQRRKCSGAPDPITDFLGLVTKSGNLDWRPRVEVVAASQKRTSRKTS</sequence>
<gene>
    <name evidence="1" type="ORF">S01H1_73809</name>
</gene>
<dbReference type="AlphaFoldDB" id="X0X587"/>
<evidence type="ECO:0000313" key="1">
    <source>
        <dbReference type="EMBL" id="GAG31828.1"/>
    </source>
</evidence>
<protein>
    <submittedName>
        <fullName evidence="1">Uncharacterized protein</fullName>
    </submittedName>
</protein>